<evidence type="ECO:0000256" key="1">
    <source>
        <dbReference type="SAM" id="Phobius"/>
    </source>
</evidence>
<protein>
    <submittedName>
        <fullName evidence="2">Uncharacterized protein</fullName>
    </submittedName>
</protein>
<keyword evidence="1" id="KW-1133">Transmembrane helix</keyword>
<dbReference type="EMBL" id="QUNI01000038">
    <property type="protein sequence ID" value="REG88383.1"/>
    <property type="molecule type" value="Genomic_DNA"/>
</dbReference>
<reference evidence="2 3" key="1">
    <citation type="submission" date="2018-08" db="EMBL/GenBank/DDBJ databases">
        <title>Genomic Encyclopedia of Archaeal and Bacterial Type Strains, Phase II (KMG-II): from individual species to whole genera.</title>
        <authorList>
            <person name="Goeker M."/>
        </authorList>
    </citation>
    <scope>NUCLEOTIDE SEQUENCE [LARGE SCALE GENOMIC DNA]</scope>
    <source>
        <strain evidence="2 3">DSM 100880</strain>
    </source>
</reference>
<proteinExistence type="predicted"/>
<dbReference type="OrthoDB" id="1453026at2"/>
<gene>
    <name evidence="2" type="ORF">C8P67_1381</name>
</gene>
<feature type="transmembrane region" description="Helical" evidence="1">
    <location>
        <begin position="12"/>
        <end position="35"/>
    </location>
</feature>
<name>A0A3E0DWL9_9FLAO</name>
<accession>A0A3E0DWL9</accession>
<evidence type="ECO:0000313" key="3">
    <source>
        <dbReference type="Proteomes" id="UP000257136"/>
    </source>
</evidence>
<keyword evidence="1" id="KW-0472">Membrane</keyword>
<evidence type="ECO:0000313" key="2">
    <source>
        <dbReference type="EMBL" id="REG88383.1"/>
    </source>
</evidence>
<dbReference type="RefSeq" id="WP_115815314.1">
    <property type="nucleotide sequence ID" value="NZ_QUNI01000038.1"/>
</dbReference>
<sequence length="90" mass="10358">MAKLKIRFIDIIYGIAIIVADLAVFIVLGVLLMGYDDNYDSSEGEYWSFASMNTTEKIIYICYNAWIFLNVIVLIYIGRKTYIKTKKNAT</sequence>
<organism evidence="2 3">
    <name type="scientific">Flavobacterium aquicola</name>
    <dbReference type="NCBI Taxonomy" id="1682742"/>
    <lineage>
        <taxon>Bacteria</taxon>
        <taxon>Pseudomonadati</taxon>
        <taxon>Bacteroidota</taxon>
        <taxon>Flavobacteriia</taxon>
        <taxon>Flavobacteriales</taxon>
        <taxon>Flavobacteriaceae</taxon>
        <taxon>Flavobacterium</taxon>
    </lineage>
</organism>
<dbReference type="AlphaFoldDB" id="A0A3E0DWL9"/>
<feature type="transmembrane region" description="Helical" evidence="1">
    <location>
        <begin position="58"/>
        <end position="77"/>
    </location>
</feature>
<comment type="caution">
    <text evidence="2">The sequence shown here is derived from an EMBL/GenBank/DDBJ whole genome shotgun (WGS) entry which is preliminary data.</text>
</comment>
<dbReference type="Proteomes" id="UP000257136">
    <property type="component" value="Unassembled WGS sequence"/>
</dbReference>
<keyword evidence="3" id="KW-1185">Reference proteome</keyword>
<keyword evidence="1" id="KW-0812">Transmembrane</keyword>